<dbReference type="InterPro" id="IPR052163">
    <property type="entry name" value="DGC-Regulatory_Protein"/>
</dbReference>
<dbReference type="RefSeq" id="WP_238897207.1">
    <property type="nucleotide sequence ID" value="NZ_JAKOGG010000012.1"/>
</dbReference>
<evidence type="ECO:0000259" key="7">
    <source>
        <dbReference type="PROSITE" id="PS50887"/>
    </source>
</evidence>
<dbReference type="Pfam" id="PF03924">
    <property type="entry name" value="CHASE"/>
    <property type="match status" value="1"/>
</dbReference>
<feature type="domain" description="CHASE" evidence="6">
    <location>
        <begin position="108"/>
        <end position="248"/>
    </location>
</feature>
<evidence type="ECO:0000256" key="2">
    <source>
        <dbReference type="ARBA" id="ARBA00022692"/>
    </source>
</evidence>
<gene>
    <name evidence="8" type="ORF">L9G74_14880</name>
</gene>
<feature type="transmembrane region" description="Helical" evidence="5">
    <location>
        <begin position="266"/>
        <end position="286"/>
    </location>
</feature>
<feature type="domain" description="GGDEF" evidence="7">
    <location>
        <begin position="322"/>
        <end position="447"/>
    </location>
</feature>
<evidence type="ECO:0000313" key="9">
    <source>
        <dbReference type="Proteomes" id="UP001201549"/>
    </source>
</evidence>
<comment type="caution">
    <text evidence="8">The sequence shown here is derived from an EMBL/GenBank/DDBJ whole genome shotgun (WGS) entry which is preliminary data.</text>
</comment>
<dbReference type="PANTHER" id="PTHR46663">
    <property type="entry name" value="DIGUANYLATE CYCLASE DGCT-RELATED"/>
    <property type="match status" value="1"/>
</dbReference>
<dbReference type="SMART" id="SM01079">
    <property type="entry name" value="CHASE"/>
    <property type="match status" value="1"/>
</dbReference>
<keyword evidence="4 5" id="KW-0472">Membrane</keyword>
<dbReference type="Gene3D" id="3.30.450.350">
    <property type="entry name" value="CHASE domain"/>
    <property type="match status" value="1"/>
</dbReference>
<feature type="transmembrane region" description="Helical" evidence="5">
    <location>
        <begin position="7"/>
        <end position="28"/>
    </location>
</feature>
<comment type="subcellular location">
    <subcellularLocation>
        <location evidence="1">Membrane</location>
    </subcellularLocation>
</comment>
<protein>
    <submittedName>
        <fullName evidence="8">Sensor domain-containing diguanylate cyclase</fullName>
    </submittedName>
</protein>
<accession>A0ABT2FRB2</accession>
<sequence>MKGFRRAGLEALLGLCVLGYGTISFYLVEYLQHSYSRDITAERTHYLSQQLALVRSRIEAMLTSEVFLANGLTSYLTVMPHSSADEWRPLAEQIVANAPHIRNIAIAPNNVVQFIYPLAGNQQALGLDYLKHPQQLRTVNIARQTKKIFVAGPLTLVQGGMGVIARLPIFVNPPMNTEYWGICSVVLDWDALLADAGVHDFPQGIQLAMRGVDGTGELGAVFYGQATTFQQPMLTENVHLMSGTWQLALKADKEAFAASSWLKNHLIRICGYLVALVLLLSLLIMFKAYRNAQRYSFEDVLTKLSNRRRVKQVLLHLIRRKCRFAILNIDLNHFKQVNDGFGHIVGDALLHEVAQRLQGSSRSYDTVARIGGDEFLLVLPRVSRLTDLSIICQKIRHQVGDIPFEYQDIKLRISLSIGFAIYPDDGEDIEQLLHHADRAMYDDKHQS</sequence>
<dbReference type="NCBIfam" id="TIGR00254">
    <property type="entry name" value="GGDEF"/>
    <property type="match status" value="1"/>
</dbReference>
<organism evidence="8 9">
    <name type="scientific">Shewanella electrica</name>
    <dbReference type="NCBI Taxonomy" id="515560"/>
    <lineage>
        <taxon>Bacteria</taxon>
        <taxon>Pseudomonadati</taxon>
        <taxon>Pseudomonadota</taxon>
        <taxon>Gammaproteobacteria</taxon>
        <taxon>Alteromonadales</taxon>
        <taxon>Shewanellaceae</taxon>
        <taxon>Shewanella</taxon>
    </lineage>
</organism>
<evidence type="ECO:0000256" key="4">
    <source>
        <dbReference type="ARBA" id="ARBA00023136"/>
    </source>
</evidence>
<reference evidence="9" key="1">
    <citation type="submission" date="2023-07" db="EMBL/GenBank/DDBJ databases">
        <title>Shewanella mangrovi sp. nov., an acetaldehyde- degrading bacterium isolated from mangrove sediment.</title>
        <authorList>
            <person name="Liu Y."/>
        </authorList>
    </citation>
    <scope>NUCLEOTIDE SEQUENCE [LARGE SCALE GENOMIC DNA]</scope>
    <source>
        <strain evidence="9">C32</strain>
    </source>
</reference>
<dbReference type="CDD" id="cd01949">
    <property type="entry name" value="GGDEF"/>
    <property type="match status" value="1"/>
</dbReference>
<dbReference type="Proteomes" id="UP001201549">
    <property type="component" value="Unassembled WGS sequence"/>
</dbReference>
<dbReference type="InterPro" id="IPR042240">
    <property type="entry name" value="CHASE_sf"/>
</dbReference>
<name>A0ABT2FRB2_9GAMM</name>
<dbReference type="InterPro" id="IPR043128">
    <property type="entry name" value="Rev_trsase/Diguanyl_cyclase"/>
</dbReference>
<dbReference type="InterPro" id="IPR000160">
    <property type="entry name" value="GGDEF_dom"/>
</dbReference>
<dbReference type="SMART" id="SM00267">
    <property type="entry name" value="GGDEF"/>
    <property type="match status" value="1"/>
</dbReference>
<evidence type="ECO:0000259" key="6">
    <source>
        <dbReference type="PROSITE" id="PS50839"/>
    </source>
</evidence>
<dbReference type="PANTHER" id="PTHR46663:SF2">
    <property type="entry name" value="GGDEF DOMAIN-CONTAINING PROTEIN"/>
    <property type="match status" value="1"/>
</dbReference>
<dbReference type="PROSITE" id="PS50887">
    <property type="entry name" value="GGDEF"/>
    <property type="match status" value="1"/>
</dbReference>
<keyword evidence="3 5" id="KW-1133">Transmembrane helix</keyword>
<evidence type="ECO:0000256" key="5">
    <source>
        <dbReference type="SAM" id="Phobius"/>
    </source>
</evidence>
<keyword evidence="2 5" id="KW-0812">Transmembrane</keyword>
<proteinExistence type="predicted"/>
<dbReference type="SUPFAM" id="SSF55073">
    <property type="entry name" value="Nucleotide cyclase"/>
    <property type="match status" value="1"/>
</dbReference>
<evidence type="ECO:0000256" key="1">
    <source>
        <dbReference type="ARBA" id="ARBA00004370"/>
    </source>
</evidence>
<evidence type="ECO:0000256" key="3">
    <source>
        <dbReference type="ARBA" id="ARBA00022989"/>
    </source>
</evidence>
<dbReference type="EMBL" id="JAKOGG010000012">
    <property type="protein sequence ID" value="MCS4557731.1"/>
    <property type="molecule type" value="Genomic_DNA"/>
</dbReference>
<dbReference type="PROSITE" id="PS50839">
    <property type="entry name" value="CHASE"/>
    <property type="match status" value="1"/>
</dbReference>
<keyword evidence="9" id="KW-1185">Reference proteome</keyword>
<evidence type="ECO:0000313" key="8">
    <source>
        <dbReference type="EMBL" id="MCS4557731.1"/>
    </source>
</evidence>
<dbReference type="Pfam" id="PF00990">
    <property type="entry name" value="GGDEF"/>
    <property type="match status" value="1"/>
</dbReference>
<dbReference type="InterPro" id="IPR029787">
    <property type="entry name" value="Nucleotide_cyclase"/>
</dbReference>
<dbReference type="Gene3D" id="3.30.70.270">
    <property type="match status" value="1"/>
</dbReference>
<dbReference type="InterPro" id="IPR006189">
    <property type="entry name" value="CHASE_dom"/>
</dbReference>